<comment type="cofactor">
    <cofactor evidence="1">
        <name>FAD</name>
        <dbReference type="ChEBI" id="CHEBI:57692"/>
    </cofactor>
</comment>
<evidence type="ECO:0000256" key="2">
    <source>
        <dbReference type="ARBA" id="ARBA00022630"/>
    </source>
</evidence>
<dbReference type="Pfam" id="PF01494">
    <property type="entry name" value="FAD_binding_3"/>
    <property type="match status" value="1"/>
</dbReference>
<keyword evidence="9" id="KW-1185">Reference proteome</keyword>
<dbReference type="KEGG" id="cman:A9D14_16715"/>
<organism evidence="7 9">
    <name type="scientific">Croceicoccus marinus</name>
    <dbReference type="NCBI Taxonomy" id="450378"/>
    <lineage>
        <taxon>Bacteria</taxon>
        <taxon>Pseudomonadati</taxon>
        <taxon>Pseudomonadota</taxon>
        <taxon>Alphaproteobacteria</taxon>
        <taxon>Sphingomonadales</taxon>
        <taxon>Erythrobacteraceae</taxon>
        <taxon>Croceicoccus</taxon>
    </lineage>
</organism>
<dbReference type="STRING" id="450378.GCA_001661675_03359"/>
<feature type="domain" description="FAD-binding" evidence="6">
    <location>
        <begin position="14"/>
        <end position="351"/>
    </location>
</feature>
<dbReference type="Proteomes" id="UP000515297">
    <property type="component" value="Plasmid plas1"/>
</dbReference>
<keyword evidence="5 8" id="KW-0503">Monooxygenase</keyword>
<keyword evidence="3" id="KW-0274">FAD</keyword>
<geneLocation type="plasmid" evidence="8 10">
    <name>plas1</name>
</geneLocation>
<evidence type="ECO:0000256" key="5">
    <source>
        <dbReference type="ARBA" id="ARBA00023033"/>
    </source>
</evidence>
<geneLocation type="plasmid" evidence="7">
    <name>pCME4A9I</name>
</geneLocation>
<dbReference type="InterPro" id="IPR036188">
    <property type="entry name" value="FAD/NAD-bd_sf"/>
</dbReference>
<dbReference type="GO" id="GO:0004497">
    <property type="term" value="F:monooxygenase activity"/>
    <property type="evidence" value="ECO:0007669"/>
    <property type="project" value="UniProtKB-KW"/>
</dbReference>
<dbReference type="Gene3D" id="3.50.50.60">
    <property type="entry name" value="FAD/NAD(P)-binding domain"/>
    <property type="match status" value="1"/>
</dbReference>
<evidence type="ECO:0000313" key="7">
    <source>
        <dbReference type="EMBL" id="ARU17959.1"/>
    </source>
</evidence>
<geneLocation type="plasmid" evidence="9">
    <name>pcme4a9i</name>
</geneLocation>
<evidence type="ECO:0000256" key="1">
    <source>
        <dbReference type="ARBA" id="ARBA00001974"/>
    </source>
</evidence>
<accession>A0A1Z1FGL7</accession>
<reference evidence="7 9" key="1">
    <citation type="submission" date="2017-01" db="EMBL/GenBank/DDBJ databases">
        <title>Complete genome sequence of esterase-producing bacterium Croceicoccus marinus E4A9.</title>
        <authorList>
            <person name="Wu Y.-H."/>
            <person name="Cheng H."/>
            <person name="Xu L."/>
            <person name="Huo Y.-Y."/>
            <person name="Wang C.-S."/>
            <person name="Xu X.-W."/>
        </authorList>
    </citation>
    <scope>NUCLEOTIDE SEQUENCE [LARGE SCALE GENOMIC DNA]</scope>
    <source>
        <strain evidence="7 9">E4A9</strain>
        <plasmid evidence="7">pCME4A9I</plasmid>
        <plasmid evidence="9">Plasmid pcme4a9i</plasmid>
    </source>
</reference>
<reference evidence="8 10" key="2">
    <citation type="submission" date="2020-08" db="EMBL/GenBank/DDBJ databases">
        <authorList>
            <person name="Liu G."/>
            <person name="Sun C."/>
        </authorList>
    </citation>
    <scope>NUCLEOTIDE SEQUENCE [LARGE SCALE GENOMIC DNA]</scope>
    <source>
        <strain evidence="8 10">OT19</strain>
        <plasmid evidence="8 10">plas1</plasmid>
    </source>
</reference>
<dbReference type="PANTHER" id="PTHR13789">
    <property type="entry name" value="MONOOXYGENASE"/>
    <property type="match status" value="1"/>
</dbReference>
<keyword evidence="2" id="KW-0285">Flavoprotein</keyword>
<dbReference type="OrthoDB" id="5499180at2"/>
<dbReference type="EMBL" id="CP060053">
    <property type="protein sequence ID" value="QNE07462.1"/>
    <property type="molecule type" value="Genomic_DNA"/>
</dbReference>
<evidence type="ECO:0000256" key="3">
    <source>
        <dbReference type="ARBA" id="ARBA00022827"/>
    </source>
</evidence>
<evidence type="ECO:0000313" key="9">
    <source>
        <dbReference type="Proteomes" id="UP000195807"/>
    </source>
</evidence>
<dbReference type="InterPro" id="IPR050493">
    <property type="entry name" value="FAD-dep_Monooxygenase_BioMet"/>
</dbReference>
<gene>
    <name evidence="7" type="ORF">A9D14_16715</name>
    <name evidence="8" type="ORF">H4O24_16425</name>
</gene>
<evidence type="ECO:0000256" key="4">
    <source>
        <dbReference type="ARBA" id="ARBA00023002"/>
    </source>
</evidence>
<evidence type="ECO:0000313" key="10">
    <source>
        <dbReference type="Proteomes" id="UP000515297"/>
    </source>
</evidence>
<dbReference type="PRINTS" id="PR00420">
    <property type="entry name" value="RNGMNOXGNASE"/>
</dbReference>
<dbReference type="GO" id="GO:0071949">
    <property type="term" value="F:FAD binding"/>
    <property type="evidence" value="ECO:0007669"/>
    <property type="project" value="InterPro"/>
</dbReference>
<dbReference type="AlphaFoldDB" id="A0A1Z1FGL7"/>
<proteinExistence type="predicted"/>
<dbReference type="PANTHER" id="PTHR13789:SF318">
    <property type="entry name" value="GERANYLGERANYL DIPHOSPHATE REDUCTASE"/>
    <property type="match status" value="1"/>
</dbReference>
<dbReference type="Proteomes" id="UP000195807">
    <property type="component" value="Plasmid pCME4A9I"/>
</dbReference>
<evidence type="ECO:0000313" key="8">
    <source>
        <dbReference type="EMBL" id="QNE07462.1"/>
    </source>
</evidence>
<keyword evidence="4" id="KW-0560">Oxidoreductase</keyword>
<sequence>MAGEESVAGSKGRIAIVGAGPGGMAAALAAIRVGFEVTLFERFAEVRAAGNILNLWPPPQKVLKLIGVDTHDLGAPCKVFFKNAKGGVRAEIRLTDEVEREYGGGFIGLLRWGLYQRMLEALPPGVLRLDHELTCVEDRGRHVRLNFANGDQAEADVLIGADGINSFVRKHLWGDKPIRHQKLHLVGGYLFLDSPPDGIGVLSHNRTTQVSYTPIRHEGKWGYEWWVLEACDPDAPPPADLHAFCVERAAGFSRKVRDLIAATPREHLQRWPIRDREPMGQWSKGRVTLVGDAAHPTSPYAAYGAGMSIEDGYFLARELAGADIEDTQAVRDALQRYEDRRKPHTSRVSQEAYHTGRMFHHLPAPLRPVRDLVFDHTGFLQRMVGDAMPQHIISQLAEIEDAPPYVPAHRRGEAAGR</sequence>
<dbReference type="RefSeq" id="WP_066850422.1">
    <property type="nucleotide sequence ID" value="NZ_CP019603.1"/>
</dbReference>
<protein>
    <submittedName>
        <fullName evidence="8">FAD-dependent monooxygenase</fullName>
    </submittedName>
    <submittedName>
        <fullName evidence="7">Salicylate hydroxylase</fullName>
    </submittedName>
</protein>
<evidence type="ECO:0000259" key="6">
    <source>
        <dbReference type="Pfam" id="PF01494"/>
    </source>
</evidence>
<dbReference type="SUPFAM" id="SSF51905">
    <property type="entry name" value="FAD/NAD(P)-binding domain"/>
    <property type="match status" value="1"/>
</dbReference>
<dbReference type="InterPro" id="IPR002938">
    <property type="entry name" value="FAD-bd"/>
</dbReference>
<name>A0A1Z1FGL7_9SPHN</name>
<dbReference type="EMBL" id="CP019603">
    <property type="protein sequence ID" value="ARU17959.1"/>
    <property type="molecule type" value="Genomic_DNA"/>
</dbReference>
<keyword evidence="7" id="KW-0614">Plasmid</keyword>